<sequence length="59" mass="6655">MTPSVDFSLVCELHMSWVQSQFVYIDRHPATVTCDMPGTGWQIANPSFCVIPPIEADRE</sequence>
<reference evidence="1 2" key="1">
    <citation type="submission" date="2020-12" db="EMBL/GenBank/DDBJ databases">
        <title>A novel species.</title>
        <authorList>
            <person name="Li K."/>
        </authorList>
    </citation>
    <scope>NUCLEOTIDE SEQUENCE [LARGE SCALE GENOMIC DNA]</scope>
    <source>
        <strain evidence="1 2">ZYC-3</strain>
    </source>
</reference>
<proteinExistence type="predicted"/>
<dbReference type="EMBL" id="CP066831">
    <property type="protein sequence ID" value="QQM44991.1"/>
    <property type="molecule type" value="Genomic_DNA"/>
</dbReference>
<keyword evidence="2" id="KW-1185">Reference proteome</keyword>
<name>A0A7T7L202_9ACTN</name>
<dbReference type="AlphaFoldDB" id="A0A7T7L202"/>
<protein>
    <submittedName>
        <fullName evidence="1">Uncharacterized protein</fullName>
    </submittedName>
</protein>
<accession>A0A7T7L202</accession>
<dbReference type="RefSeq" id="WP_200399802.1">
    <property type="nucleotide sequence ID" value="NZ_CP066831.1"/>
</dbReference>
<dbReference type="Proteomes" id="UP000595636">
    <property type="component" value="Chromosome"/>
</dbReference>
<dbReference type="KEGG" id="slf:JEQ17_40040"/>
<evidence type="ECO:0000313" key="2">
    <source>
        <dbReference type="Proteomes" id="UP000595636"/>
    </source>
</evidence>
<organism evidence="1 2">
    <name type="scientific">Streptomyces liliifuscus</name>
    <dbReference type="NCBI Taxonomy" id="2797636"/>
    <lineage>
        <taxon>Bacteria</taxon>
        <taxon>Bacillati</taxon>
        <taxon>Actinomycetota</taxon>
        <taxon>Actinomycetes</taxon>
        <taxon>Kitasatosporales</taxon>
        <taxon>Streptomycetaceae</taxon>
        <taxon>Streptomyces</taxon>
    </lineage>
</organism>
<gene>
    <name evidence="1" type="ORF">JEQ17_40040</name>
</gene>
<evidence type="ECO:0000313" key="1">
    <source>
        <dbReference type="EMBL" id="QQM44991.1"/>
    </source>
</evidence>